<organism evidence="2 3">
    <name type="scientific">Arenimonas terrae</name>
    <dbReference type="NCBI Taxonomy" id="2546226"/>
    <lineage>
        <taxon>Bacteria</taxon>
        <taxon>Pseudomonadati</taxon>
        <taxon>Pseudomonadota</taxon>
        <taxon>Gammaproteobacteria</taxon>
        <taxon>Lysobacterales</taxon>
        <taxon>Lysobacteraceae</taxon>
        <taxon>Arenimonas</taxon>
    </lineage>
</organism>
<gene>
    <name evidence="2" type="ORF">E1B00_04050</name>
</gene>
<proteinExistence type="predicted"/>
<accession>A0A5C4RVM4</accession>
<sequence>MRLLSAPLLGLALGLASLPAAAANYEAEAAKAGQSASAGYSVYVDVTFGLRKRVAANELNDAHLAFSNQGYEPVSIEPHTENGDLLGFFVTYRKRG</sequence>
<dbReference type="EMBL" id="SMDR01000001">
    <property type="protein sequence ID" value="TNJ34959.1"/>
    <property type="molecule type" value="Genomic_DNA"/>
</dbReference>
<keyword evidence="1" id="KW-0732">Signal</keyword>
<evidence type="ECO:0000313" key="2">
    <source>
        <dbReference type="EMBL" id="TNJ34959.1"/>
    </source>
</evidence>
<feature type="chain" id="PRO_5022801470" description="DUF4177 domain-containing protein" evidence="1">
    <location>
        <begin position="23"/>
        <end position="96"/>
    </location>
</feature>
<comment type="caution">
    <text evidence="2">The sequence shown here is derived from an EMBL/GenBank/DDBJ whole genome shotgun (WGS) entry which is preliminary data.</text>
</comment>
<dbReference type="AlphaFoldDB" id="A0A5C4RVM4"/>
<protein>
    <recommendedName>
        <fullName evidence="4">DUF4177 domain-containing protein</fullName>
    </recommendedName>
</protein>
<feature type="signal peptide" evidence="1">
    <location>
        <begin position="1"/>
        <end position="22"/>
    </location>
</feature>
<dbReference type="Proteomes" id="UP000305760">
    <property type="component" value="Unassembled WGS sequence"/>
</dbReference>
<evidence type="ECO:0000256" key="1">
    <source>
        <dbReference type="SAM" id="SignalP"/>
    </source>
</evidence>
<dbReference type="OrthoDB" id="5957597at2"/>
<name>A0A5C4RVM4_9GAMM</name>
<evidence type="ECO:0008006" key="4">
    <source>
        <dbReference type="Google" id="ProtNLM"/>
    </source>
</evidence>
<dbReference type="RefSeq" id="WP_139445956.1">
    <property type="nucleotide sequence ID" value="NZ_SMDR01000001.1"/>
</dbReference>
<reference evidence="2 3" key="1">
    <citation type="submission" date="2019-03" db="EMBL/GenBank/DDBJ databases">
        <title>Arenimonas daejeonensis sp. nov., isolated from compost.</title>
        <authorList>
            <person name="Jeon C.O."/>
        </authorList>
    </citation>
    <scope>NUCLEOTIDE SEQUENCE [LARGE SCALE GENOMIC DNA]</scope>
    <source>
        <strain evidence="2 3">R29</strain>
    </source>
</reference>
<keyword evidence="3" id="KW-1185">Reference proteome</keyword>
<evidence type="ECO:0000313" key="3">
    <source>
        <dbReference type="Proteomes" id="UP000305760"/>
    </source>
</evidence>